<accession>A0ABY7HA60</accession>
<evidence type="ECO:0000313" key="3">
    <source>
        <dbReference type="Proteomes" id="UP001164459"/>
    </source>
</evidence>
<keyword evidence="3" id="KW-1185">Reference proteome</keyword>
<organism evidence="2 3">
    <name type="scientific">Nannocystis punicea</name>
    <dbReference type="NCBI Taxonomy" id="2995304"/>
    <lineage>
        <taxon>Bacteria</taxon>
        <taxon>Pseudomonadati</taxon>
        <taxon>Myxococcota</taxon>
        <taxon>Polyangia</taxon>
        <taxon>Nannocystales</taxon>
        <taxon>Nannocystaceae</taxon>
        <taxon>Nannocystis</taxon>
    </lineage>
</organism>
<reference evidence="2" key="1">
    <citation type="submission" date="2022-11" db="EMBL/GenBank/DDBJ databases">
        <title>Minimal conservation of predation-associated metabolite biosynthetic gene clusters underscores biosynthetic potential of Myxococcota including descriptions for ten novel species: Archangium lansinium sp. nov., Myxococcus landrumus sp. nov., Nannocystis bai.</title>
        <authorList>
            <person name="Ahearne A."/>
            <person name="Stevens C."/>
            <person name="Dowd S."/>
        </authorList>
    </citation>
    <scope>NUCLEOTIDE SEQUENCE</scope>
    <source>
        <strain evidence="2">Fl3</strain>
    </source>
</reference>
<evidence type="ECO:0000313" key="2">
    <source>
        <dbReference type="EMBL" id="WAS96163.1"/>
    </source>
</evidence>
<feature type="signal peptide" evidence="1">
    <location>
        <begin position="1"/>
        <end position="30"/>
    </location>
</feature>
<name>A0ABY7HA60_9BACT</name>
<keyword evidence="1" id="KW-0732">Signal</keyword>
<dbReference type="EMBL" id="CP114040">
    <property type="protein sequence ID" value="WAS96163.1"/>
    <property type="molecule type" value="Genomic_DNA"/>
</dbReference>
<gene>
    <name evidence="2" type="ORF">O0S08_08370</name>
</gene>
<dbReference type="Proteomes" id="UP001164459">
    <property type="component" value="Chromosome"/>
</dbReference>
<protein>
    <submittedName>
        <fullName evidence="2">Uncharacterized protein</fullName>
    </submittedName>
</protein>
<feature type="chain" id="PRO_5045701235" evidence="1">
    <location>
        <begin position="31"/>
        <end position="54"/>
    </location>
</feature>
<proteinExistence type="predicted"/>
<evidence type="ECO:0000256" key="1">
    <source>
        <dbReference type="SAM" id="SignalP"/>
    </source>
</evidence>
<dbReference type="RefSeq" id="WP_269038504.1">
    <property type="nucleotide sequence ID" value="NZ_CP114040.1"/>
</dbReference>
<sequence length="54" mass="5410">MFSGACRDLGRALVALACAGALATPSVALAVEPEWNGGAGSPFASDLSDMARRT</sequence>